<proteinExistence type="predicted"/>
<comment type="caution">
    <text evidence="2">The sequence shown here is derived from an EMBL/GenBank/DDBJ whole genome shotgun (WGS) entry which is preliminary data.</text>
</comment>
<evidence type="ECO:0000313" key="3">
    <source>
        <dbReference type="Proteomes" id="UP000239209"/>
    </source>
</evidence>
<organism evidence="2 3">
    <name type="scientific">Pseudosporangium ferrugineum</name>
    <dbReference type="NCBI Taxonomy" id="439699"/>
    <lineage>
        <taxon>Bacteria</taxon>
        <taxon>Bacillati</taxon>
        <taxon>Actinomycetota</taxon>
        <taxon>Actinomycetes</taxon>
        <taxon>Micromonosporales</taxon>
        <taxon>Micromonosporaceae</taxon>
        <taxon>Pseudosporangium</taxon>
    </lineage>
</organism>
<gene>
    <name evidence="2" type="ORF">CLV70_119132</name>
</gene>
<feature type="compositionally biased region" description="Low complexity" evidence="1">
    <location>
        <begin position="177"/>
        <end position="191"/>
    </location>
</feature>
<feature type="compositionally biased region" description="Low complexity" evidence="1">
    <location>
        <begin position="55"/>
        <end position="71"/>
    </location>
</feature>
<feature type="region of interest" description="Disordered" evidence="1">
    <location>
        <begin position="341"/>
        <end position="467"/>
    </location>
</feature>
<reference evidence="2 3" key="1">
    <citation type="submission" date="2018-03" db="EMBL/GenBank/DDBJ databases">
        <title>Genomic Encyclopedia of Archaeal and Bacterial Type Strains, Phase II (KMG-II): from individual species to whole genera.</title>
        <authorList>
            <person name="Goeker M."/>
        </authorList>
    </citation>
    <scope>NUCLEOTIDE SEQUENCE [LARGE SCALE GENOMIC DNA]</scope>
    <source>
        <strain evidence="2 3">DSM 45348</strain>
    </source>
</reference>
<dbReference type="AlphaFoldDB" id="A0A2T0RKR5"/>
<feature type="region of interest" description="Disordered" evidence="1">
    <location>
        <begin position="53"/>
        <end position="261"/>
    </location>
</feature>
<evidence type="ECO:0000313" key="2">
    <source>
        <dbReference type="EMBL" id="PRY21710.1"/>
    </source>
</evidence>
<feature type="compositionally biased region" description="Basic residues" evidence="1">
    <location>
        <begin position="216"/>
        <end position="242"/>
    </location>
</feature>
<protein>
    <submittedName>
        <fullName evidence="2">Uncharacterized protein</fullName>
    </submittedName>
</protein>
<dbReference type="EMBL" id="PVZG01000019">
    <property type="protein sequence ID" value="PRY21710.1"/>
    <property type="molecule type" value="Genomic_DNA"/>
</dbReference>
<dbReference type="PRINTS" id="PR01217">
    <property type="entry name" value="PRICHEXTENSN"/>
</dbReference>
<feature type="compositionally biased region" description="Pro residues" evidence="1">
    <location>
        <begin position="404"/>
        <end position="426"/>
    </location>
</feature>
<feature type="compositionally biased region" description="Low complexity" evidence="1">
    <location>
        <begin position="109"/>
        <end position="119"/>
    </location>
</feature>
<name>A0A2T0RKR5_9ACTN</name>
<feature type="compositionally biased region" description="Polar residues" evidence="1">
    <location>
        <begin position="120"/>
        <end position="129"/>
    </location>
</feature>
<feature type="compositionally biased region" description="Low complexity" evidence="1">
    <location>
        <begin position="427"/>
        <end position="441"/>
    </location>
</feature>
<feature type="compositionally biased region" description="Pro residues" evidence="1">
    <location>
        <begin position="192"/>
        <end position="202"/>
    </location>
</feature>
<keyword evidence="3" id="KW-1185">Reference proteome</keyword>
<sequence>MFSGPVLAGMRDRTASCRYSPAGEAFRRAHKQHRSWGLRLRHAERLRHAHADINSPASRHAAPAFAASRPTAPGPTAPRTTASRITAPTPAGASPETAPRPYPRRCAASSGSLGSTGSTVVPQQLTPTAPTAKPAQIAPAPTTVARMPVRPARPTGMPPRTTPLHAAPSRTKPFHAAPSRTPLSRPLRPLAPLGPPTEPRPTSPTLTCTGPDRTRHPAALRRTFHHHHHHNHHHRRHARSHPYSRPPDSHPPDNCVPNRSSTLARCRETRLRSSLGLVLRRWVNTVPEIVLPRVDDAGDGIARRISPCLPLGVLGMALRTFFNPAHSAAVGEFRCSCGKEPPMQPRPRARAAARACGMSSTRPPTDIGGSKHSPLAVRAPASGACLRRSSVPNSPALRSQAPRCPVPGPARPAPAPPPLRGPPTDDPAPTAARRGPTPARTPARDAPRLGPRRVLAPRAVTRPRHPGHRRLPCGDFCHLAVFPASSRRRFLLRRGGGTSRRRLLLHRDGGGRCTLLGEGPTIGYWSARWAGGRADRRADAGAEASPVGAAITLRAPGSR</sequence>
<dbReference type="Proteomes" id="UP000239209">
    <property type="component" value="Unassembled WGS sequence"/>
</dbReference>
<evidence type="ECO:0000256" key="1">
    <source>
        <dbReference type="SAM" id="MobiDB-lite"/>
    </source>
</evidence>
<accession>A0A2T0RKR5</accession>